<dbReference type="Proteomes" id="UP001501126">
    <property type="component" value="Unassembled WGS sequence"/>
</dbReference>
<protein>
    <submittedName>
        <fullName evidence="1">Uncharacterized protein</fullName>
    </submittedName>
</protein>
<accession>A0ABP3Y4T7</accession>
<keyword evidence="2" id="KW-1185">Reference proteome</keyword>
<evidence type="ECO:0000313" key="1">
    <source>
        <dbReference type="EMBL" id="GAA0875714.1"/>
    </source>
</evidence>
<proteinExistence type="predicted"/>
<dbReference type="EMBL" id="BAAAFH010000011">
    <property type="protein sequence ID" value="GAA0875714.1"/>
    <property type="molecule type" value="Genomic_DNA"/>
</dbReference>
<dbReference type="RefSeq" id="WP_343787489.1">
    <property type="nucleotide sequence ID" value="NZ_BAAAFH010000011.1"/>
</dbReference>
<sequence length="92" mass="10588">MSFKKFNIEILEAIESVDLIISSEDFSAYHQIRKSLIDALNFLFENKKTDAQKHLLLCIRLLMEAPTKNKELGLETLVKIDSIYKRLSAQSS</sequence>
<organism evidence="1 2">
    <name type="scientific">Wandonia haliotis</name>
    <dbReference type="NCBI Taxonomy" id="574963"/>
    <lineage>
        <taxon>Bacteria</taxon>
        <taxon>Pseudomonadati</taxon>
        <taxon>Bacteroidota</taxon>
        <taxon>Flavobacteriia</taxon>
        <taxon>Flavobacteriales</taxon>
        <taxon>Crocinitomicaceae</taxon>
        <taxon>Wandonia</taxon>
    </lineage>
</organism>
<evidence type="ECO:0000313" key="2">
    <source>
        <dbReference type="Proteomes" id="UP001501126"/>
    </source>
</evidence>
<comment type="caution">
    <text evidence="1">The sequence shown here is derived from an EMBL/GenBank/DDBJ whole genome shotgun (WGS) entry which is preliminary data.</text>
</comment>
<name>A0ABP3Y4T7_9FLAO</name>
<reference evidence="2" key="1">
    <citation type="journal article" date="2019" name="Int. J. Syst. Evol. Microbiol.">
        <title>The Global Catalogue of Microorganisms (GCM) 10K type strain sequencing project: providing services to taxonomists for standard genome sequencing and annotation.</title>
        <authorList>
            <consortium name="The Broad Institute Genomics Platform"/>
            <consortium name="The Broad Institute Genome Sequencing Center for Infectious Disease"/>
            <person name="Wu L."/>
            <person name="Ma J."/>
        </authorList>
    </citation>
    <scope>NUCLEOTIDE SEQUENCE [LARGE SCALE GENOMIC DNA]</scope>
    <source>
        <strain evidence="2">JCM 16083</strain>
    </source>
</reference>
<gene>
    <name evidence="1" type="ORF">GCM10009118_21230</name>
</gene>